<accession>A0A9W8AVC9</accession>
<feature type="domain" description="ZZ-type" evidence="7">
    <location>
        <begin position="480"/>
        <end position="541"/>
    </location>
</feature>
<dbReference type="PANTHER" id="PTHR22705:SF0">
    <property type="entry name" value="ZZ-TYPE ZINC FINGER-CONTAINING PROTEIN 3"/>
    <property type="match status" value="1"/>
</dbReference>
<protein>
    <recommendedName>
        <fullName evidence="7">ZZ-type domain-containing protein</fullName>
    </recommendedName>
</protein>
<feature type="region of interest" description="Disordered" evidence="6">
    <location>
        <begin position="162"/>
        <end position="249"/>
    </location>
</feature>
<sequence>MGTLTPSADHPNGDVSRPPRQTLERTLLGSALAVLENQLEQATRDIKTLQTIRENALNDPFAFVQSIKDKKLERFPKQQRVLRIPDIDWSTLLSQHSDSTAPSTPALCYTTPRTGLRIHQSTVFPDPASDQTCEKSSHGLPHTNATGLLKGITLSNGDRLSLSTTNVTNNHVNSPVSQSVPGSPTHRAKQSRLSHLDLSTPSSWPSTPHNEPREGLNSQPSDLSFPQPSPVALKGVSEEHTPVSDGDIPWTAEENRRLQELMVIFPEENTARQRYKKISGALGTRTLQQVSKRIQLLTGVPARTGRALPGTRDLHTPTRARPKQAGRARGASPGVPRNTRTSITPGRRSMGKQANLADDDSGDSDYGPSKKRQRARRKPSRNRETHTKVVSGSRSSRTSGYLYNVPLASLHTIVMSDDDQVDGDQKRRSSHAGTNKVGGSTRGSSRRSSIGTNTLPVDHTSSNNYPQKGLGVGKRPEVSKPIVCCAQCHCRLDNGPRWLCLDCPSEANVAFCIRCVLTPANITVETHNDTHELRELGNAPGMPYYYDKDYSAGQSEEFSYLG</sequence>
<dbReference type="Gene3D" id="1.10.10.60">
    <property type="entry name" value="Homeodomain-like"/>
    <property type="match status" value="1"/>
</dbReference>
<dbReference type="Proteomes" id="UP001150925">
    <property type="component" value="Unassembled WGS sequence"/>
</dbReference>
<proteinExistence type="predicted"/>
<gene>
    <name evidence="8" type="ORF">IWQ62_003149</name>
</gene>
<evidence type="ECO:0000256" key="4">
    <source>
        <dbReference type="PROSITE-ProRule" id="PRU00228"/>
    </source>
</evidence>
<evidence type="ECO:0000313" key="8">
    <source>
        <dbReference type="EMBL" id="KAJ1963654.1"/>
    </source>
</evidence>
<feature type="compositionally biased region" description="Low complexity" evidence="6">
    <location>
        <begin position="163"/>
        <end position="177"/>
    </location>
</feature>
<feature type="region of interest" description="Disordered" evidence="6">
    <location>
        <begin position="303"/>
        <end position="399"/>
    </location>
</feature>
<keyword evidence="2 4" id="KW-0863">Zinc-finger</keyword>
<comment type="caution">
    <text evidence="8">The sequence shown here is derived from an EMBL/GenBank/DDBJ whole genome shotgun (WGS) entry which is preliminary data.</text>
</comment>
<dbReference type="AlphaFoldDB" id="A0A9W8AVC9"/>
<feature type="compositionally biased region" description="Polar residues" evidence="6">
    <location>
        <begin position="193"/>
        <end position="209"/>
    </location>
</feature>
<feature type="compositionally biased region" description="Polar residues" evidence="6">
    <location>
        <begin position="216"/>
        <end position="226"/>
    </location>
</feature>
<feature type="compositionally biased region" description="Basic residues" evidence="6">
    <location>
        <begin position="369"/>
        <end position="380"/>
    </location>
</feature>
<dbReference type="Gene3D" id="3.30.60.90">
    <property type="match status" value="1"/>
</dbReference>
<keyword evidence="3" id="KW-0862">Zinc</keyword>
<dbReference type="InterPro" id="IPR037830">
    <property type="entry name" value="ZZZ3"/>
</dbReference>
<keyword evidence="5" id="KW-0175">Coiled coil</keyword>
<keyword evidence="1" id="KW-0479">Metal-binding</keyword>
<feature type="compositionally biased region" description="Low complexity" evidence="6">
    <location>
        <begin position="438"/>
        <end position="449"/>
    </location>
</feature>
<dbReference type="PROSITE" id="PS50135">
    <property type="entry name" value="ZF_ZZ_2"/>
    <property type="match status" value="1"/>
</dbReference>
<evidence type="ECO:0000256" key="6">
    <source>
        <dbReference type="SAM" id="MobiDB-lite"/>
    </source>
</evidence>
<dbReference type="SUPFAM" id="SSF57850">
    <property type="entry name" value="RING/U-box"/>
    <property type="match status" value="1"/>
</dbReference>
<feature type="compositionally biased region" description="Polar residues" evidence="6">
    <location>
        <begin position="450"/>
        <end position="466"/>
    </location>
</feature>
<feature type="compositionally biased region" description="Low complexity" evidence="6">
    <location>
        <begin position="388"/>
        <end position="399"/>
    </location>
</feature>
<evidence type="ECO:0000256" key="1">
    <source>
        <dbReference type="ARBA" id="ARBA00022723"/>
    </source>
</evidence>
<keyword evidence="9" id="KW-1185">Reference proteome</keyword>
<dbReference type="CDD" id="cd00167">
    <property type="entry name" value="SANT"/>
    <property type="match status" value="1"/>
</dbReference>
<dbReference type="GO" id="GO:0008270">
    <property type="term" value="F:zinc ion binding"/>
    <property type="evidence" value="ECO:0007669"/>
    <property type="project" value="UniProtKB-KW"/>
</dbReference>
<evidence type="ECO:0000259" key="7">
    <source>
        <dbReference type="PROSITE" id="PS50135"/>
    </source>
</evidence>
<feature type="region of interest" description="Disordered" evidence="6">
    <location>
        <begin position="419"/>
        <end position="475"/>
    </location>
</feature>
<dbReference type="InterPro" id="IPR000433">
    <property type="entry name" value="Znf_ZZ"/>
</dbReference>
<dbReference type="PROSITE" id="PS01357">
    <property type="entry name" value="ZF_ZZ_1"/>
    <property type="match status" value="1"/>
</dbReference>
<dbReference type="EMBL" id="JANBPY010000796">
    <property type="protein sequence ID" value="KAJ1963654.1"/>
    <property type="molecule type" value="Genomic_DNA"/>
</dbReference>
<reference evidence="8" key="1">
    <citation type="submission" date="2022-07" db="EMBL/GenBank/DDBJ databases">
        <title>Phylogenomic reconstructions and comparative analyses of Kickxellomycotina fungi.</title>
        <authorList>
            <person name="Reynolds N.K."/>
            <person name="Stajich J.E."/>
            <person name="Barry K."/>
            <person name="Grigoriev I.V."/>
            <person name="Crous P."/>
            <person name="Smith M.E."/>
        </authorList>
    </citation>
    <scope>NUCLEOTIDE SEQUENCE</scope>
    <source>
        <strain evidence="8">RSA 1196</strain>
    </source>
</reference>
<dbReference type="InterPro" id="IPR043145">
    <property type="entry name" value="Znf_ZZ_sf"/>
</dbReference>
<name>A0A9W8AVC9_9FUNG</name>
<evidence type="ECO:0000256" key="5">
    <source>
        <dbReference type="SAM" id="Coils"/>
    </source>
</evidence>
<feature type="region of interest" description="Disordered" evidence="6">
    <location>
        <begin position="1"/>
        <end position="20"/>
    </location>
</feature>
<evidence type="ECO:0000313" key="9">
    <source>
        <dbReference type="Proteomes" id="UP001150925"/>
    </source>
</evidence>
<evidence type="ECO:0000256" key="2">
    <source>
        <dbReference type="ARBA" id="ARBA00022771"/>
    </source>
</evidence>
<evidence type="ECO:0000256" key="3">
    <source>
        <dbReference type="ARBA" id="ARBA00022833"/>
    </source>
</evidence>
<dbReference type="OrthoDB" id="424753at2759"/>
<dbReference type="InterPro" id="IPR001005">
    <property type="entry name" value="SANT/Myb"/>
</dbReference>
<organism evidence="8 9">
    <name type="scientific">Dispira parvispora</name>
    <dbReference type="NCBI Taxonomy" id="1520584"/>
    <lineage>
        <taxon>Eukaryota</taxon>
        <taxon>Fungi</taxon>
        <taxon>Fungi incertae sedis</taxon>
        <taxon>Zoopagomycota</taxon>
        <taxon>Kickxellomycotina</taxon>
        <taxon>Dimargaritomycetes</taxon>
        <taxon>Dimargaritales</taxon>
        <taxon>Dimargaritaceae</taxon>
        <taxon>Dispira</taxon>
    </lineage>
</organism>
<feature type="coiled-coil region" evidence="5">
    <location>
        <begin position="32"/>
        <end position="59"/>
    </location>
</feature>
<dbReference type="PANTHER" id="PTHR22705">
    <property type="entry name" value="ZINC FINGER, ZZ DOMAIN CONTAINING 3"/>
    <property type="match status" value="1"/>
</dbReference>